<evidence type="ECO:0000313" key="1">
    <source>
        <dbReference type="EMBL" id="KAB7881182.1"/>
    </source>
</evidence>
<accession>A0A6L4WMN2</accession>
<protein>
    <submittedName>
        <fullName evidence="1">PAP2 family protein</fullName>
    </submittedName>
</protein>
<reference evidence="1 2" key="1">
    <citation type="submission" date="2019-10" db="EMBL/GenBank/DDBJ databases">
        <title>Poseidonibacter ostreae sp. nov., isolated from the gut of the Ostrea denselamellosa.</title>
        <authorList>
            <person name="Choi A."/>
        </authorList>
    </citation>
    <scope>NUCLEOTIDE SEQUENCE [LARGE SCALE GENOMIC DNA]</scope>
    <source>
        <strain evidence="1 2">SJOD-M-33</strain>
    </source>
</reference>
<evidence type="ECO:0000313" key="2">
    <source>
        <dbReference type="Proteomes" id="UP000472839"/>
    </source>
</evidence>
<feature type="non-terminal residue" evidence="1">
    <location>
        <position position="71"/>
    </location>
</feature>
<dbReference type="AlphaFoldDB" id="A0A6L4WMN2"/>
<name>A0A6L4WMN2_9BACT</name>
<dbReference type="EMBL" id="WFKK01000151">
    <property type="protein sequence ID" value="KAB7881182.1"/>
    <property type="molecule type" value="Genomic_DNA"/>
</dbReference>
<sequence>MQKNINKYIVITSLLLFFTLILFDLTSIDLLVQDYFFNLDTNSWIWDSNEPISKFLLYDGIKKLLIFSAFL</sequence>
<proteinExistence type="predicted"/>
<gene>
    <name evidence="1" type="ORF">GBG19_16595</name>
</gene>
<dbReference type="Proteomes" id="UP000472839">
    <property type="component" value="Unassembled WGS sequence"/>
</dbReference>
<organism evidence="1 2">
    <name type="scientific">Poseidonibacter ostreae</name>
    <dbReference type="NCBI Taxonomy" id="2654171"/>
    <lineage>
        <taxon>Bacteria</taxon>
        <taxon>Pseudomonadati</taxon>
        <taxon>Campylobacterota</taxon>
        <taxon>Epsilonproteobacteria</taxon>
        <taxon>Campylobacterales</taxon>
        <taxon>Arcobacteraceae</taxon>
        <taxon>Poseidonibacter</taxon>
    </lineage>
</organism>
<comment type="caution">
    <text evidence="1">The sequence shown here is derived from an EMBL/GenBank/DDBJ whole genome shotgun (WGS) entry which is preliminary data.</text>
</comment>